<proteinExistence type="predicted"/>
<evidence type="ECO:0000256" key="1">
    <source>
        <dbReference type="SAM" id="Phobius"/>
    </source>
</evidence>
<keyword evidence="1" id="KW-0812">Transmembrane</keyword>
<feature type="transmembrane region" description="Helical" evidence="1">
    <location>
        <begin position="40"/>
        <end position="60"/>
    </location>
</feature>
<evidence type="ECO:0000313" key="2">
    <source>
        <dbReference type="EMBL" id="MPC25270.1"/>
    </source>
</evidence>
<organism evidence="2 3">
    <name type="scientific">Portunus trituberculatus</name>
    <name type="common">Swimming crab</name>
    <name type="synonym">Neptunus trituberculatus</name>
    <dbReference type="NCBI Taxonomy" id="210409"/>
    <lineage>
        <taxon>Eukaryota</taxon>
        <taxon>Metazoa</taxon>
        <taxon>Ecdysozoa</taxon>
        <taxon>Arthropoda</taxon>
        <taxon>Crustacea</taxon>
        <taxon>Multicrustacea</taxon>
        <taxon>Malacostraca</taxon>
        <taxon>Eumalacostraca</taxon>
        <taxon>Eucarida</taxon>
        <taxon>Decapoda</taxon>
        <taxon>Pleocyemata</taxon>
        <taxon>Brachyura</taxon>
        <taxon>Eubrachyura</taxon>
        <taxon>Portunoidea</taxon>
        <taxon>Portunidae</taxon>
        <taxon>Portuninae</taxon>
        <taxon>Portunus</taxon>
    </lineage>
</organism>
<keyword evidence="1" id="KW-1133">Transmembrane helix</keyword>
<sequence length="106" mass="11684">MSSFHVSIYPIFSLKLCTLCVVTTSSLNAFHLSTVLCEKLYFPLSFTHCLILIFTCPLVLPAFSVTSIRSSLSIFSMPFTIIYIVIKSPCSLLSYKAGSPISFSLS</sequence>
<dbReference type="Proteomes" id="UP000324222">
    <property type="component" value="Unassembled WGS sequence"/>
</dbReference>
<gene>
    <name evidence="2" type="ORF">E2C01_018375</name>
</gene>
<keyword evidence="1" id="KW-0472">Membrane</keyword>
<name>A0A5B7DUW1_PORTR</name>
<protein>
    <submittedName>
        <fullName evidence="2">Uncharacterized protein</fullName>
    </submittedName>
</protein>
<feature type="transmembrane region" description="Helical" evidence="1">
    <location>
        <begin position="6"/>
        <end position="28"/>
    </location>
</feature>
<comment type="caution">
    <text evidence="2">The sequence shown here is derived from an EMBL/GenBank/DDBJ whole genome shotgun (WGS) entry which is preliminary data.</text>
</comment>
<reference evidence="2 3" key="1">
    <citation type="submission" date="2019-05" db="EMBL/GenBank/DDBJ databases">
        <title>Another draft genome of Portunus trituberculatus and its Hox gene families provides insights of decapod evolution.</title>
        <authorList>
            <person name="Jeong J.-H."/>
            <person name="Song I."/>
            <person name="Kim S."/>
            <person name="Choi T."/>
            <person name="Kim D."/>
            <person name="Ryu S."/>
            <person name="Kim W."/>
        </authorList>
    </citation>
    <scope>NUCLEOTIDE SEQUENCE [LARGE SCALE GENOMIC DNA]</scope>
    <source>
        <tissue evidence="2">Muscle</tissue>
    </source>
</reference>
<feature type="transmembrane region" description="Helical" evidence="1">
    <location>
        <begin position="66"/>
        <end position="86"/>
    </location>
</feature>
<keyword evidence="3" id="KW-1185">Reference proteome</keyword>
<evidence type="ECO:0000313" key="3">
    <source>
        <dbReference type="Proteomes" id="UP000324222"/>
    </source>
</evidence>
<dbReference type="AlphaFoldDB" id="A0A5B7DUW1"/>
<accession>A0A5B7DUW1</accession>
<dbReference type="EMBL" id="VSRR010001440">
    <property type="protein sequence ID" value="MPC25270.1"/>
    <property type="molecule type" value="Genomic_DNA"/>
</dbReference>